<evidence type="ECO:0000256" key="1">
    <source>
        <dbReference type="ARBA" id="ARBA00023002"/>
    </source>
</evidence>
<dbReference type="AlphaFoldDB" id="A0A8H4GIA9"/>
<dbReference type="InterPro" id="IPR036291">
    <property type="entry name" value="NAD(P)-bd_dom_sf"/>
</dbReference>
<dbReference type="PANTHER" id="PTHR10366">
    <property type="entry name" value="NAD DEPENDENT EPIMERASE/DEHYDRATASE"/>
    <property type="match status" value="1"/>
</dbReference>
<keyword evidence="1" id="KW-0560">Oxidoreductase</keyword>
<evidence type="ECO:0000256" key="2">
    <source>
        <dbReference type="ARBA" id="ARBA00023445"/>
    </source>
</evidence>
<dbReference type="EMBL" id="JAAAPX010000271">
    <property type="protein sequence ID" value="KAF4226180.1"/>
    <property type="molecule type" value="Genomic_DNA"/>
</dbReference>
<dbReference type="SUPFAM" id="SSF51735">
    <property type="entry name" value="NAD(P)-binding Rossmann-fold domains"/>
    <property type="match status" value="1"/>
</dbReference>
<comment type="similarity">
    <text evidence="2">Belongs to the NAD(P)-dependent epimerase/dehydratase family. Dihydroflavonol-4-reductase subfamily.</text>
</comment>
<dbReference type="Gene3D" id="3.40.50.720">
    <property type="entry name" value="NAD(P)-binding Rossmann-like Domain"/>
    <property type="match status" value="1"/>
</dbReference>
<name>A0A8H4GIA9_9EURO</name>
<keyword evidence="5" id="KW-1185">Reference proteome</keyword>
<evidence type="ECO:0000259" key="3">
    <source>
        <dbReference type="Pfam" id="PF01370"/>
    </source>
</evidence>
<organism evidence="4 5">
    <name type="scientific">Aspergillus fumigatiaffinis</name>
    <dbReference type="NCBI Taxonomy" id="340414"/>
    <lineage>
        <taxon>Eukaryota</taxon>
        <taxon>Fungi</taxon>
        <taxon>Dikarya</taxon>
        <taxon>Ascomycota</taxon>
        <taxon>Pezizomycotina</taxon>
        <taxon>Eurotiomycetes</taxon>
        <taxon>Eurotiomycetidae</taxon>
        <taxon>Eurotiales</taxon>
        <taxon>Aspergillaceae</taxon>
        <taxon>Aspergillus</taxon>
        <taxon>Aspergillus subgen. Fumigati</taxon>
    </lineage>
</organism>
<gene>
    <name evidence="4" type="ORF">CNMCM6805_005025</name>
</gene>
<protein>
    <recommendedName>
        <fullName evidence="3">NAD-dependent epimerase/dehydratase domain-containing protein</fullName>
    </recommendedName>
</protein>
<reference evidence="4" key="1">
    <citation type="journal article" date="2020" name="bioRxiv">
        <title>Genomic and phenotypic heterogeneity of clinical isolates of the human pathogens Aspergillus fumigatus, Aspergillus lentulus and Aspergillus fumigatiaffinis.</title>
        <authorList>
            <person name="dos Santos R.A.C."/>
            <person name="Steenwyk J.L."/>
            <person name="Rivero-Menendez O."/>
            <person name="Mead M.E."/>
            <person name="Silva L.P."/>
            <person name="Bastos R.W."/>
            <person name="Alastruey-Izquierdo A."/>
            <person name="Goldman G.H."/>
            <person name="Rokas A."/>
        </authorList>
    </citation>
    <scope>NUCLEOTIDE SEQUENCE</scope>
    <source>
        <strain evidence="4">CNM-CM6805</strain>
    </source>
</reference>
<feature type="domain" description="NAD-dependent epimerase/dehydratase" evidence="3">
    <location>
        <begin position="100"/>
        <end position="338"/>
    </location>
</feature>
<dbReference type="InterPro" id="IPR001509">
    <property type="entry name" value="Epimerase_deHydtase"/>
</dbReference>
<accession>A0A8H4GIA9</accession>
<dbReference type="GO" id="GO:0016616">
    <property type="term" value="F:oxidoreductase activity, acting on the CH-OH group of donors, NAD or NADP as acceptor"/>
    <property type="evidence" value="ECO:0007669"/>
    <property type="project" value="TreeGrafter"/>
</dbReference>
<dbReference type="InterPro" id="IPR050425">
    <property type="entry name" value="NAD(P)_dehydrat-like"/>
</dbReference>
<dbReference type="Proteomes" id="UP000653565">
    <property type="component" value="Unassembled WGS sequence"/>
</dbReference>
<reference evidence="4" key="2">
    <citation type="submission" date="2020-04" db="EMBL/GenBank/DDBJ databases">
        <authorList>
            <person name="Santos R.A.C."/>
            <person name="Steenwyk J.L."/>
            <person name="Rivero-Menendez O."/>
            <person name="Mead M.E."/>
            <person name="Silva L.P."/>
            <person name="Bastos R.W."/>
            <person name="Alastruey-Izquierdo A."/>
            <person name="Goldman G.H."/>
            <person name="Rokas A."/>
        </authorList>
    </citation>
    <scope>NUCLEOTIDE SEQUENCE</scope>
    <source>
        <strain evidence="4">CNM-CM6805</strain>
    </source>
</reference>
<dbReference type="PANTHER" id="PTHR10366:SF564">
    <property type="entry name" value="STEROL-4-ALPHA-CARBOXYLATE 3-DEHYDROGENASE, DECARBOXYLATING"/>
    <property type="match status" value="1"/>
</dbReference>
<evidence type="ECO:0000313" key="4">
    <source>
        <dbReference type="EMBL" id="KAF4226180.1"/>
    </source>
</evidence>
<dbReference type="Pfam" id="PF01370">
    <property type="entry name" value="Epimerase"/>
    <property type="match status" value="1"/>
</dbReference>
<proteinExistence type="inferred from homology"/>
<sequence length="420" mass="47395">MNIQLTTSGVYADIHDDDVLYFTSLPQSRVFSYEVSGSGDWGRTVIHAAYETQNYAEPTPFTQWTIKILNPWEFDLRGLTTVELEWTGTGRFRGATELESTYSVVTTVRSHEKAEQIRECHHRHASTPRLRVIIVPDFTSVGAFDECFKSDSPFDVVIHTASPFRYSITDIQRELLDPAIGGTIALLEAVRKSAPSVKKVIVTSSFASIINSYKGNSWVDHTYSEEDWNPITLSDAHLNPLHGYRASKTFAERACWEFLERENPPFSLVTLCPTLMFGPVVHPLRNLDELNTSNQRIRNFMVGEYKAEIPDTGTSFFLWIDVRDAALAHIRAVEAPEVVNKRFLLTAGYFSNKEICEVIRESFSEYRPQLPEQNAAGGGYPPGGLYRFDNSQATEKLGLTYRTLSASITETVISLQKLQN</sequence>
<comment type="caution">
    <text evidence="4">The sequence shown here is derived from an EMBL/GenBank/DDBJ whole genome shotgun (WGS) entry which is preliminary data.</text>
</comment>
<dbReference type="OrthoDB" id="2735536at2759"/>
<evidence type="ECO:0000313" key="5">
    <source>
        <dbReference type="Proteomes" id="UP000653565"/>
    </source>
</evidence>